<proteinExistence type="predicted"/>
<gene>
    <name evidence="1" type="ORF">NM948_03450</name>
</gene>
<dbReference type="RefSeq" id="WP_195189026.1">
    <property type="nucleotide sequence ID" value="NZ_JADMLJ010000019.1"/>
</dbReference>
<organism evidence="1 2">
    <name type="scientific">Pasteurella multocida</name>
    <dbReference type="NCBI Taxonomy" id="747"/>
    <lineage>
        <taxon>Bacteria</taxon>
        <taxon>Pseudomonadati</taxon>
        <taxon>Pseudomonadota</taxon>
        <taxon>Gammaproteobacteria</taxon>
        <taxon>Pasteurellales</taxon>
        <taxon>Pasteurellaceae</taxon>
        <taxon>Pasteurella</taxon>
    </lineage>
</organism>
<comment type="caution">
    <text evidence="1">The sequence shown here is derived from an EMBL/GenBank/DDBJ whole genome shotgun (WGS) entry which is preliminary data.</text>
</comment>
<evidence type="ECO:0000313" key="1">
    <source>
        <dbReference type="EMBL" id="MDA5622606.1"/>
    </source>
</evidence>
<reference evidence="1" key="1">
    <citation type="submission" date="2022-07" db="EMBL/GenBank/DDBJ databases">
        <title>Genome-based characterization of novel serogroup A variants of Pasteurella multocida.</title>
        <authorList>
            <person name="Prajapati A."/>
            <person name="Yogisharadhya R."/>
            <person name="Mohanty N."/>
            <person name="Chanda M."/>
            <person name="Mendem S.K."/>
            <person name="Siddaramappa S."/>
            <person name="Shivachandra S.B."/>
        </authorList>
    </citation>
    <scope>NUCLEOTIDE SEQUENCE</scope>
    <source>
        <strain evidence="1">NIVEDIPm19</strain>
    </source>
</reference>
<accession>A0A9X3UPU1</accession>
<dbReference type="Proteomes" id="UP001145481">
    <property type="component" value="Unassembled WGS sequence"/>
</dbReference>
<dbReference type="EMBL" id="JANJHC010000005">
    <property type="protein sequence ID" value="MDA5622606.1"/>
    <property type="molecule type" value="Genomic_DNA"/>
</dbReference>
<dbReference type="AlphaFoldDB" id="A0A9X3UPU1"/>
<protein>
    <submittedName>
        <fullName evidence="1">Uncharacterized protein</fullName>
    </submittedName>
</protein>
<sequence length="513" mass="58510">MTKSTMNQNVKSVNQNANDVDIEMLMNITEFKEICDTFWKGPRPEALVVADEIRKLNQARVNATILRGVLIKRGDFKSAEIVMKGVYRTAFRSYNKWVRAFFNAELYRLGYRASAALEGINPTREQFCSAAKVAGNLADMISTAVYGEHGNTFGLHMEPCNFQLPIAWNGEGAMKAERERYAAIRKGEKRTDWVTQTRVGSTGNDLSMQTEWANVTLNSVSGLDDDYSYEEYIAQFDMSMVRNGFYRFSMDVFEGDELREEIIKTFSLYELGRLYELNGGVIKDENGVERPVDSTEEAMEVVKNKMASTLFSQVMKEFVKMEAYTSPNGYRYKRMERIREQLREDAMSGYETRGVDGLSTESENGGMSDADFYPMYLMMEDRSDAIRRTVNSVGAVKIAEIEAKLDKLASKLGDERGLHKPAFWVREPEMAEYMDKEYETVELIDKETGEVAQLLCHRFENFADAKNNIHLYVADASNAFRVWSDVTKAKNAEIRIAKLDEMADIAAPMVDWE</sequence>
<name>A0A9X3UPU1_PASMD</name>
<evidence type="ECO:0000313" key="2">
    <source>
        <dbReference type="Proteomes" id="UP001145481"/>
    </source>
</evidence>